<dbReference type="Proteomes" id="UP000294682">
    <property type="component" value="Unassembled WGS sequence"/>
</dbReference>
<name>A0A9X8Y8G1_9FIRM</name>
<reference evidence="1 2" key="1">
    <citation type="submission" date="2019-03" db="EMBL/GenBank/DDBJ databases">
        <title>Genomic Encyclopedia of Type Strains, Phase IV (KMG-IV): sequencing the most valuable type-strain genomes for metagenomic binning, comparative biology and taxonomic classification.</title>
        <authorList>
            <person name="Goeker M."/>
        </authorList>
    </citation>
    <scope>NUCLEOTIDE SEQUENCE [LARGE SCALE GENOMIC DNA]</scope>
    <source>
        <strain evidence="1 2">DSM 100433</strain>
    </source>
</reference>
<dbReference type="AlphaFoldDB" id="A0A9X8Y8G1"/>
<dbReference type="RefSeq" id="WP_132084457.1">
    <property type="nucleotide sequence ID" value="NZ_SLUK01000005.1"/>
</dbReference>
<dbReference type="InterPro" id="IPR012349">
    <property type="entry name" value="Split_barrel_FMN-bd"/>
</dbReference>
<dbReference type="PANTHER" id="PTHR34071:SF2">
    <property type="entry name" value="FLAVIN-NUCLEOTIDE-BINDING PROTEIN"/>
    <property type="match status" value="1"/>
</dbReference>
<protein>
    <recommendedName>
        <fullName evidence="3">Pyridoxamine 5'-phosphate oxidase family protein</fullName>
    </recommendedName>
</protein>
<evidence type="ECO:0008006" key="3">
    <source>
        <dbReference type="Google" id="ProtNLM"/>
    </source>
</evidence>
<evidence type="ECO:0000313" key="2">
    <source>
        <dbReference type="Proteomes" id="UP000294682"/>
    </source>
</evidence>
<dbReference type="Gene3D" id="2.30.110.10">
    <property type="entry name" value="Electron Transport, Fmn-binding Protein, Chain A"/>
    <property type="match status" value="1"/>
</dbReference>
<dbReference type="Pfam" id="PF12900">
    <property type="entry name" value="Pyridox_ox_2"/>
    <property type="match status" value="1"/>
</dbReference>
<gene>
    <name evidence="1" type="ORF">EDD78_10590</name>
</gene>
<dbReference type="PANTHER" id="PTHR34071">
    <property type="entry name" value="5-NITROIMIDAZOLE ANTIBIOTICS RESISTANCE PROTEIN, NIMA-FAMILY-RELATED PROTEIN-RELATED"/>
    <property type="match status" value="1"/>
</dbReference>
<dbReference type="InterPro" id="IPR024747">
    <property type="entry name" value="Pyridox_Oxase-rel"/>
</dbReference>
<dbReference type="SUPFAM" id="SSF50475">
    <property type="entry name" value="FMN-binding split barrel"/>
    <property type="match status" value="1"/>
</dbReference>
<proteinExistence type="predicted"/>
<evidence type="ECO:0000313" key="1">
    <source>
        <dbReference type="EMBL" id="TCL43460.1"/>
    </source>
</evidence>
<accession>A0A9X8Y8G1</accession>
<dbReference type="EMBL" id="SLUK01000005">
    <property type="protein sequence ID" value="TCL43460.1"/>
    <property type="molecule type" value="Genomic_DNA"/>
</dbReference>
<keyword evidence="2" id="KW-1185">Reference proteome</keyword>
<organism evidence="1 2">
    <name type="scientific">Harryflintia acetispora</name>
    <dbReference type="NCBI Taxonomy" id="1849041"/>
    <lineage>
        <taxon>Bacteria</taxon>
        <taxon>Bacillati</taxon>
        <taxon>Bacillota</taxon>
        <taxon>Clostridia</taxon>
        <taxon>Eubacteriales</taxon>
        <taxon>Oscillospiraceae</taxon>
        <taxon>Harryflintia</taxon>
    </lineage>
</organism>
<comment type="caution">
    <text evidence="1">The sequence shown here is derived from an EMBL/GenBank/DDBJ whole genome shotgun (WGS) entry which is preliminary data.</text>
</comment>
<sequence>MRRKDREISERNRIREIILSCHCCRLGFCDGGEVYIIPLNFGYEEKDGKRIFYFHGAREGRKIDLIAQTQHAGFELDTGYALIEAGTACQHSARYQSVVGTGRVAIIGEPEEKRAALQTIMLHYTGKNDWDFPDAALGSVCVFKLEVEKLACKEH</sequence>